<dbReference type="EMBL" id="NIZW01000002">
    <property type="protein sequence ID" value="PHQ36414.1"/>
    <property type="molecule type" value="Genomic_DNA"/>
</dbReference>
<dbReference type="InterPro" id="IPR011990">
    <property type="entry name" value="TPR-like_helical_dom_sf"/>
</dbReference>
<dbReference type="GeneID" id="90607266"/>
<accession>A0A2G1WBJ9</accession>
<evidence type="ECO:0000313" key="2">
    <source>
        <dbReference type="Proteomes" id="UP000225740"/>
    </source>
</evidence>
<evidence type="ECO:0000313" key="1">
    <source>
        <dbReference type="EMBL" id="PHQ36414.1"/>
    </source>
</evidence>
<dbReference type="Proteomes" id="UP000225740">
    <property type="component" value="Unassembled WGS sequence"/>
</dbReference>
<reference evidence="1 2" key="1">
    <citation type="submission" date="2017-06" db="EMBL/GenBank/DDBJ databases">
        <title>Description of Rhodopirellula bahusiensis sp. nov.</title>
        <authorList>
            <person name="Kizina J."/>
            <person name="Harder J."/>
        </authorList>
    </citation>
    <scope>NUCLEOTIDE SEQUENCE [LARGE SCALE GENOMIC DNA]</scope>
    <source>
        <strain evidence="1 2">SWK21</strain>
    </source>
</reference>
<dbReference type="AlphaFoldDB" id="A0A2G1WBJ9"/>
<proteinExistence type="predicted"/>
<gene>
    <name evidence="1" type="ORF">CEE69_03170</name>
</gene>
<protein>
    <submittedName>
        <fullName evidence="1">Uncharacterized protein</fullName>
    </submittedName>
</protein>
<comment type="caution">
    <text evidence="1">The sequence shown here is derived from an EMBL/GenBank/DDBJ whole genome shotgun (WGS) entry which is preliminary data.</text>
</comment>
<dbReference type="Gene3D" id="1.25.40.10">
    <property type="entry name" value="Tetratricopeptide repeat domain"/>
    <property type="match status" value="1"/>
</dbReference>
<dbReference type="OrthoDB" id="271653at2"/>
<dbReference type="RefSeq" id="WP_099259315.1">
    <property type="nucleotide sequence ID" value="NZ_NIZW01000002.1"/>
</dbReference>
<keyword evidence="2" id="KW-1185">Reference proteome</keyword>
<dbReference type="SUPFAM" id="SSF48452">
    <property type="entry name" value="TPR-like"/>
    <property type="match status" value="1"/>
</dbReference>
<sequence length="260" mass="28708">MKNISPETLDLAWQAHASSDPDRVIELLAAKDILAQSHGDIEPAVLLGLALHDRSRVIEAADAFEKASLLGPIPDEARITLASCYAQLRRIDLARDLYLELALSRRLEPDLMLKVAGGLSAIDSPQLAMKVCEWITEQDESVAQAYYDMGIYSANCGHALYISEALMRRAIALDSGNFHYRVGLVSLLIQLQCEGEALDIARTFEIAQIQEATCFSCLQRIADLLSRHKQPDLATACQARVKVLRTERTAKSLHLTKPSI</sequence>
<organism evidence="1 2">
    <name type="scientific">Rhodopirellula bahusiensis</name>
    <dbReference type="NCBI Taxonomy" id="2014065"/>
    <lineage>
        <taxon>Bacteria</taxon>
        <taxon>Pseudomonadati</taxon>
        <taxon>Planctomycetota</taxon>
        <taxon>Planctomycetia</taxon>
        <taxon>Pirellulales</taxon>
        <taxon>Pirellulaceae</taxon>
        <taxon>Rhodopirellula</taxon>
    </lineage>
</organism>
<name>A0A2G1WBJ9_9BACT</name>